<keyword evidence="2" id="KW-1185">Reference proteome</keyword>
<evidence type="ECO:0000313" key="1">
    <source>
        <dbReference type="EMBL" id="MDC9598777.1"/>
    </source>
</evidence>
<organism evidence="1 2">
    <name type="scientific">Xenorhabdus anantnagensis</name>
    <dbReference type="NCBI Taxonomy" id="3025875"/>
    <lineage>
        <taxon>Bacteria</taxon>
        <taxon>Pseudomonadati</taxon>
        <taxon>Pseudomonadota</taxon>
        <taxon>Gammaproteobacteria</taxon>
        <taxon>Enterobacterales</taxon>
        <taxon>Morganellaceae</taxon>
        <taxon>Xenorhabdus</taxon>
    </lineage>
</organism>
<comment type="caution">
    <text evidence="1">The sequence shown here is derived from an EMBL/GenBank/DDBJ whole genome shotgun (WGS) entry which is preliminary data.</text>
</comment>
<dbReference type="EMBL" id="JAQRFN010000040">
    <property type="protein sequence ID" value="MDC9598777.1"/>
    <property type="molecule type" value="Genomic_DNA"/>
</dbReference>
<reference evidence="1 2" key="1">
    <citation type="submission" date="2023-02" db="EMBL/GenBank/DDBJ databases">
        <title>Entomopathogenic bacteria.</title>
        <authorList>
            <person name="Machado R.A."/>
        </authorList>
    </citation>
    <scope>NUCLEOTIDE SEQUENCE [LARGE SCALE GENOMIC DNA]</scope>
    <source>
        <strain evidence="1 2">XENO-2</strain>
    </source>
</reference>
<dbReference type="Proteomes" id="UP001220225">
    <property type="component" value="Unassembled WGS sequence"/>
</dbReference>
<accession>A0ABT5LWG6</accession>
<protein>
    <submittedName>
        <fullName evidence="1">Uncharacterized protein</fullName>
    </submittedName>
</protein>
<dbReference type="RefSeq" id="WP_273577475.1">
    <property type="nucleotide sequence ID" value="NZ_JAQRFN010000040.1"/>
</dbReference>
<gene>
    <name evidence="1" type="ORF">PSI14_18525</name>
</gene>
<evidence type="ECO:0000313" key="2">
    <source>
        <dbReference type="Proteomes" id="UP001220225"/>
    </source>
</evidence>
<sequence length="127" mass="14328">MMINVRGIANGLITNVNPNINAVLVVNNGYTIDEAGEQIPDYSEHDITVQLQSLSTRDLDHLGVINQQGQFIYAYARGQVSALRRTKDKGSDKMKFAAYGEEEVSEWNVTQVIESYPAWVKVLLWRQ</sequence>
<proteinExistence type="predicted"/>
<name>A0ABT5LWG6_9GAMM</name>